<dbReference type="RefSeq" id="WP_072721859.1">
    <property type="nucleotide sequence ID" value="NZ_LN889813.1"/>
</dbReference>
<sequence length="143" mass="17058">MTPREELTNRIHRDVNEYQESARERFKELWEQELISEAHLHQLYIDAKMIGQAVRDALSSHQNYPEEVTEIYVYSLFDKYKESFETKFDKIKKLKAKKERRKSVLINTINDLKSMFKMPLKSAPENQGLKIEEEENQSGKILH</sequence>
<name>A0A1J1LT17_9CYAN</name>
<accession>A0A1J1LT17</accession>
<dbReference type="Proteomes" id="UP000184315">
    <property type="component" value="Unassembled WGS sequence"/>
</dbReference>
<proteinExistence type="predicted"/>
<dbReference type="STRING" id="671072.PL9214650419"/>
<evidence type="ECO:0000313" key="2">
    <source>
        <dbReference type="Proteomes" id="UP000184315"/>
    </source>
</evidence>
<protein>
    <submittedName>
        <fullName evidence="1">Uncharacterized protein</fullName>
    </submittedName>
</protein>
<reference evidence="2" key="1">
    <citation type="submission" date="2015-10" db="EMBL/GenBank/DDBJ databases">
        <authorList>
            <person name="Regsiter A."/>
            <person name="william w."/>
        </authorList>
    </citation>
    <scope>NUCLEOTIDE SEQUENCE [LARGE SCALE GENOMIC DNA]</scope>
</reference>
<keyword evidence="2" id="KW-1185">Reference proteome</keyword>
<evidence type="ECO:0000313" key="1">
    <source>
        <dbReference type="EMBL" id="CUR34980.1"/>
    </source>
</evidence>
<dbReference type="AlphaFoldDB" id="A0A1J1LT17"/>
<gene>
    <name evidence="1" type="ORF">PL9214650419</name>
</gene>
<organism evidence="1 2">
    <name type="scientific">Planktothrix tepida PCC 9214</name>
    <dbReference type="NCBI Taxonomy" id="671072"/>
    <lineage>
        <taxon>Bacteria</taxon>
        <taxon>Bacillati</taxon>
        <taxon>Cyanobacteriota</taxon>
        <taxon>Cyanophyceae</taxon>
        <taxon>Oscillatoriophycideae</taxon>
        <taxon>Oscillatoriales</taxon>
        <taxon>Microcoleaceae</taxon>
        <taxon>Planktothrix</taxon>
    </lineage>
</organism>
<dbReference type="EMBL" id="CZDF01000172">
    <property type="protein sequence ID" value="CUR34980.1"/>
    <property type="molecule type" value="Genomic_DNA"/>
</dbReference>